<dbReference type="HOGENOM" id="CLU_2237041_0_0_1"/>
<dbReference type="EMBL" id="KN839031">
    <property type="protein sequence ID" value="KIJ91267.1"/>
    <property type="molecule type" value="Genomic_DNA"/>
</dbReference>
<proteinExistence type="predicted"/>
<organism evidence="1 2">
    <name type="scientific">Laccaria amethystina LaAM-08-1</name>
    <dbReference type="NCBI Taxonomy" id="1095629"/>
    <lineage>
        <taxon>Eukaryota</taxon>
        <taxon>Fungi</taxon>
        <taxon>Dikarya</taxon>
        <taxon>Basidiomycota</taxon>
        <taxon>Agaricomycotina</taxon>
        <taxon>Agaricomycetes</taxon>
        <taxon>Agaricomycetidae</taxon>
        <taxon>Agaricales</taxon>
        <taxon>Agaricineae</taxon>
        <taxon>Hydnangiaceae</taxon>
        <taxon>Laccaria</taxon>
    </lineage>
</organism>
<dbReference type="AlphaFoldDB" id="A0A0C9X3Z4"/>
<dbReference type="Proteomes" id="UP000054477">
    <property type="component" value="Unassembled WGS sequence"/>
</dbReference>
<evidence type="ECO:0000313" key="1">
    <source>
        <dbReference type="EMBL" id="KIJ91267.1"/>
    </source>
</evidence>
<name>A0A0C9X3Z4_9AGAR</name>
<protein>
    <submittedName>
        <fullName evidence="1">Uncharacterized protein</fullName>
    </submittedName>
</protein>
<reference evidence="1 2" key="1">
    <citation type="submission" date="2014-04" db="EMBL/GenBank/DDBJ databases">
        <authorList>
            <consortium name="DOE Joint Genome Institute"/>
            <person name="Kuo A."/>
            <person name="Kohler A."/>
            <person name="Nagy L.G."/>
            <person name="Floudas D."/>
            <person name="Copeland A."/>
            <person name="Barry K.W."/>
            <person name="Cichocki N."/>
            <person name="Veneault-Fourrey C."/>
            <person name="LaButti K."/>
            <person name="Lindquist E.A."/>
            <person name="Lipzen A."/>
            <person name="Lundell T."/>
            <person name="Morin E."/>
            <person name="Murat C."/>
            <person name="Sun H."/>
            <person name="Tunlid A."/>
            <person name="Henrissat B."/>
            <person name="Grigoriev I.V."/>
            <person name="Hibbett D.S."/>
            <person name="Martin F."/>
            <person name="Nordberg H.P."/>
            <person name="Cantor M.N."/>
            <person name="Hua S.X."/>
        </authorList>
    </citation>
    <scope>NUCLEOTIDE SEQUENCE [LARGE SCALE GENOMIC DNA]</scope>
    <source>
        <strain evidence="1 2">LaAM-08-1</strain>
    </source>
</reference>
<accession>A0A0C9X3Z4</accession>
<reference evidence="2" key="2">
    <citation type="submission" date="2015-01" db="EMBL/GenBank/DDBJ databases">
        <title>Evolutionary Origins and Diversification of the Mycorrhizal Mutualists.</title>
        <authorList>
            <consortium name="DOE Joint Genome Institute"/>
            <consortium name="Mycorrhizal Genomics Consortium"/>
            <person name="Kohler A."/>
            <person name="Kuo A."/>
            <person name="Nagy L.G."/>
            <person name="Floudas D."/>
            <person name="Copeland A."/>
            <person name="Barry K.W."/>
            <person name="Cichocki N."/>
            <person name="Veneault-Fourrey C."/>
            <person name="LaButti K."/>
            <person name="Lindquist E.A."/>
            <person name="Lipzen A."/>
            <person name="Lundell T."/>
            <person name="Morin E."/>
            <person name="Murat C."/>
            <person name="Riley R."/>
            <person name="Ohm R."/>
            <person name="Sun H."/>
            <person name="Tunlid A."/>
            <person name="Henrissat B."/>
            <person name="Grigoriev I.V."/>
            <person name="Hibbett D.S."/>
            <person name="Martin F."/>
        </authorList>
    </citation>
    <scope>NUCLEOTIDE SEQUENCE [LARGE SCALE GENOMIC DNA]</scope>
    <source>
        <strain evidence="2">LaAM-08-1</strain>
    </source>
</reference>
<gene>
    <name evidence="1" type="ORF">K443DRAFT_14541</name>
</gene>
<keyword evidence="2" id="KW-1185">Reference proteome</keyword>
<evidence type="ECO:0000313" key="2">
    <source>
        <dbReference type="Proteomes" id="UP000054477"/>
    </source>
</evidence>
<sequence>MGDENLKAGVNEKTYDKYAARNDRIRKTARAQIREIFNDYTILLLRTAISFLEFLATSLRAYPDSGIPHPRTCHSWYLVQRSAHRDEAEIASSNEDKEMPRPATA</sequence>